<reference evidence="2 3" key="1">
    <citation type="submission" date="2010-09" db="EMBL/GenBank/DDBJ databases">
        <authorList>
            <person name="Harkins D.M."/>
            <person name="Madupu R."/>
            <person name="Durkin A.S."/>
            <person name="Torralba M."/>
            <person name="Methe B."/>
            <person name="Sutton G.G."/>
            <person name="Nelson K.E."/>
        </authorList>
    </citation>
    <scope>NUCLEOTIDE SEQUENCE [LARGE SCALE GENOMIC DNA]</scope>
    <source>
        <strain evidence="2 3">CRIS 21A-A</strain>
    </source>
</reference>
<gene>
    <name evidence="2" type="ORF">HMPREF9018_0315</name>
</gene>
<keyword evidence="1" id="KW-1133">Transmembrane helix</keyword>
<dbReference type="AlphaFoldDB" id="E1GWA1"/>
<evidence type="ECO:0000313" key="2">
    <source>
        <dbReference type="EMBL" id="EFN91122.1"/>
    </source>
</evidence>
<comment type="caution">
    <text evidence="2">The sequence shown here is derived from an EMBL/GenBank/DDBJ whole genome shotgun (WGS) entry which is preliminary data.</text>
</comment>
<evidence type="ECO:0000256" key="1">
    <source>
        <dbReference type="SAM" id="Phobius"/>
    </source>
</evidence>
<proteinExistence type="predicted"/>
<name>E1GWA1_9BACT</name>
<accession>E1GWA1</accession>
<dbReference type="EMBL" id="ADFQ01000064">
    <property type="protein sequence ID" value="EFN91122.1"/>
    <property type="molecule type" value="Genomic_DNA"/>
</dbReference>
<feature type="transmembrane region" description="Helical" evidence="1">
    <location>
        <begin position="20"/>
        <end position="41"/>
    </location>
</feature>
<evidence type="ECO:0000313" key="3">
    <source>
        <dbReference type="Proteomes" id="UP000016016"/>
    </source>
</evidence>
<protein>
    <submittedName>
        <fullName evidence="2">Uncharacterized protein</fullName>
    </submittedName>
</protein>
<dbReference type="Proteomes" id="UP000016016">
    <property type="component" value="Unassembled WGS sequence"/>
</dbReference>
<keyword evidence="1" id="KW-0812">Transmembrane</keyword>
<organism evidence="2 3">
    <name type="scientific">Prevotella amnii CRIS 21A-A</name>
    <dbReference type="NCBI Taxonomy" id="679191"/>
    <lineage>
        <taxon>Bacteria</taxon>
        <taxon>Pseudomonadati</taxon>
        <taxon>Bacteroidota</taxon>
        <taxon>Bacteroidia</taxon>
        <taxon>Bacteroidales</taxon>
        <taxon>Prevotellaceae</taxon>
        <taxon>Prevotella</taxon>
    </lineage>
</organism>
<keyword evidence="1" id="KW-0472">Membrane</keyword>
<sequence>MFLGRYFYLLNIYFLQKEKLSFIFYRRCFLYSFCIFAFINIV</sequence>